<name>A0A0H2S609_9AGAM</name>
<protein>
    <recommendedName>
        <fullName evidence="3">Peptidase C14 caspase domain-containing protein</fullName>
    </recommendedName>
</protein>
<dbReference type="Pfam" id="PF00656">
    <property type="entry name" value="Peptidase_C14"/>
    <property type="match status" value="1"/>
</dbReference>
<dbReference type="AlphaFoldDB" id="A0A0H2S609"/>
<accession>A0A0H2S609</accession>
<evidence type="ECO:0000256" key="1">
    <source>
        <dbReference type="ARBA" id="ARBA00009005"/>
    </source>
</evidence>
<keyword evidence="5" id="KW-1185">Reference proteome</keyword>
<dbReference type="GO" id="GO:0006508">
    <property type="term" value="P:proteolysis"/>
    <property type="evidence" value="ECO:0007669"/>
    <property type="project" value="InterPro"/>
</dbReference>
<dbReference type="InterPro" id="IPR011600">
    <property type="entry name" value="Pept_C14_caspase"/>
</dbReference>
<evidence type="ECO:0000256" key="2">
    <source>
        <dbReference type="SAM" id="MobiDB-lite"/>
    </source>
</evidence>
<comment type="similarity">
    <text evidence="1">Belongs to the peptidase C14B family.</text>
</comment>
<evidence type="ECO:0000259" key="3">
    <source>
        <dbReference type="Pfam" id="PF00656"/>
    </source>
</evidence>
<dbReference type="PANTHER" id="PTHR48104">
    <property type="entry name" value="METACASPASE-4"/>
    <property type="match status" value="1"/>
</dbReference>
<dbReference type="EMBL" id="KQ085980">
    <property type="protein sequence ID" value="KLO12326.1"/>
    <property type="molecule type" value="Genomic_DNA"/>
</dbReference>
<feature type="domain" description="Peptidase C14 caspase" evidence="3">
    <location>
        <begin position="235"/>
        <end position="468"/>
    </location>
</feature>
<evidence type="ECO:0000313" key="5">
    <source>
        <dbReference type="Proteomes" id="UP000053477"/>
    </source>
</evidence>
<reference evidence="4 5" key="1">
    <citation type="submission" date="2015-04" db="EMBL/GenBank/DDBJ databases">
        <title>Complete genome sequence of Schizopora paradoxa KUC8140, a cosmopolitan wood degrader in East Asia.</title>
        <authorList>
            <consortium name="DOE Joint Genome Institute"/>
            <person name="Min B."/>
            <person name="Park H."/>
            <person name="Jang Y."/>
            <person name="Kim J.-J."/>
            <person name="Kim K.H."/>
            <person name="Pangilinan J."/>
            <person name="Lipzen A."/>
            <person name="Riley R."/>
            <person name="Grigoriev I.V."/>
            <person name="Spatafora J.W."/>
            <person name="Choi I.-G."/>
        </authorList>
    </citation>
    <scope>NUCLEOTIDE SEQUENCE [LARGE SCALE GENOMIC DNA]</scope>
    <source>
        <strain evidence="4 5">KUC8140</strain>
    </source>
</reference>
<dbReference type="InParanoid" id="A0A0H2S609"/>
<organism evidence="4 5">
    <name type="scientific">Schizopora paradoxa</name>
    <dbReference type="NCBI Taxonomy" id="27342"/>
    <lineage>
        <taxon>Eukaryota</taxon>
        <taxon>Fungi</taxon>
        <taxon>Dikarya</taxon>
        <taxon>Basidiomycota</taxon>
        <taxon>Agaricomycotina</taxon>
        <taxon>Agaricomycetes</taxon>
        <taxon>Hymenochaetales</taxon>
        <taxon>Schizoporaceae</taxon>
        <taxon>Schizopora</taxon>
    </lineage>
</organism>
<dbReference type="OrthoDB" id="3223806at2759"/>
<proteinExistence type="inferred from homology"/>
<feature type="compositionally biased region" description="Basic residues" evidence="2">
    <location>
        <begin position="71"/>
        <end position="110"/>
    </location>
</feature>
<dbReference type="PANTHER" id="PTHR48104:SF30">
    <property type="entry name" value="METACASPASE-1"/>
    <property type="match status" value="1"/>
</dbReference>
<sequence length="477" mass="52689">MWTEQYHHHVQAHSFSGHARSPAMHLGSIPSPNPFLPPMAASAHQPSPILPASAAGHGGPVVPPHAVNKLTKSHKHSSSSKPHKPSSHHHSHSHTHVQTHMHRSHKHNHGQAHIPQTVPVHSTLHPNANVPGHRPHRSRSTTQLYVSPLPPTQQYASSHKPSLQMPFPQNSLATTQHFRPEYDTPDHHRQQPVFQYSTCDGRKKALCIGINYYGTNEGDIVILTESRDKNQALRSRPTKENILDAMRWLVQGASPNDSLFFHFSGHGTQIKDLDGDEIDGYDEAIVPLDSEDEKNGGYIIDDEMHKILIRPLPAGCRLTALVDSCNSGTALDLPYIYSHKGELKNPNLALKVFSGKATQKYSYKPGDLRAIIDGMDSMMGPSSRKTRTQVLSDTMRVSPADVICFSGCLDDGVSHDEWKVPRGAMSAAFISTLTKNPNQSYAQLLRSLRGIIREGKYPQKPQLSSSHPIDTSVVFSA</sequence>
<dbReference type="Proteomes" id="UP000053477">
    <property type="component" value="Unassembled WGS sequence"/>
</dbReference>
<evidence type="ECO:0000313" key="4">
    <source>
        <dbReference type="EMBL" id="KLO12326.1"/>
    </source>
</evidence>
<dbReference type="GO" id="GO:0004197">
    <property type="term" value="F:cysteine-type endopeptidase activity"/>
    <property type="evidence" value="ECO:0007669"/>
    <property type="project" value="InterPro"/>
</dbReference>
<dbReference type="InterPro" id="IPR050452">
    <property type="entry name" value="Metacaspase"/>
</dbReference>
<dbReference type="STRING" id="27342.A0A0H2S609"/>
<feature type="region of interest" description="Disordered" evidence="2">
    <location>
        <begin position="35"/>
        <end position="168"/>
    </location>
</feature>
<dbReference type="Gene3D" id="3.40.50.12660">
    <property type="match status" value="1"/>
</dbReference>
<dbReference type="GO" id="GO:0005737">
    <property type="term" value="C:cytoplasm"/>
    <property type="evidence" value="ECO:0007669"/>
    <property type="project" value="TreeGrafter"/>
</dbReference>
<gene>
    <name evidence="4" type="ORF">SCHPADRAFT_426211</name>
</gene>
<feature type="compositionally biased region" description="Polar residues" evidence="2">
    <location>
        <begin position="152"/>
        <end position="168"/>
    </location>
</feature>